<geneLocation type="plasmid" evidence="7 8">
    <name>pAS9A-2</name>
</geneLocation>
<dbReference type="CDD" id="cd00799">
    <property type="entry name" value="INT_Cre_C"/>
    <property type="match status" value="1"/>
</dbReference>
<dbReference type="AlphaFoldDB" id="F6ESF1"/>
<dbReference type="OrthoDB" id="9815875at2"/>
<dbReference type="InterPro" id="IPR044068">
    <property type="entry name" value="CB"/>
</dbReference>
<dbReference type="PANTHER" id="PTHR34605:SF4">
    <property type="entry name" value="DNA ADENINE METHYLTRANSFERASE"/>
    <property type="match status" value="1"/>
</dbReference>
<dbReference type="KEGG" id="asd:AS9A_P20028"/>
<evidence type="ECO:0000256" key="2">
    <source>
        <dbReference type="ARBA" id="ARBA00023172"/>
    </source>
</evidence>
<dbReference type="Gene3D" id="1.10.150.130">
    <property type="match status" value="1"/>
</dbReference>
<evidence type="ECO:0000256" key="1">
    <source>
        <dbReference type="ARBA" id="ARBA00023125"/>
    </source>
</evidence>
<proteinExistence type="predicted"/>
<keyword evidence="8" id="KW-1185">Reference proteome</keyword>
<dbReference type="InterPro" id="IPR011010">
    <property type="entry name" value="DNA_brk_join_enz"/>
</dbReference>
<gene>
    <name evidence="7" type="ordered locus">AS9A_P20028</name>
</gene>
<protein>
    <submittedName>
        <fullName evidence="7">Integrase family protein</fullName>
    </submittedName>
</protein>
<reference evidence="7 8" key="1">
    <citation type="journal article" date="2011" name="J. Bacteriol.">
        <title>Complete genome sequence of Amycolicicoccus subflavus DQS3-9A1T, an actinomycete isolated from crude oil-polluted soil.</title>
        <authorList>
            <person name="Cai M."/>
            <person name="Chen W.M."/>
            <person name="Nie Y."/>
            <person name="Chi C.Q."/>
            <person name="Wang Y.N."/>
            <person name="Tang Y.Q."/>
            <person name="Li G.Y."/>
            <person name="Wu X.L."/>
        </authorList>
    </citation>
    <scope>NUCLEOTIDE SEQUENCE [LARGE SCALE GENOMIC DNA]</scope>
    <source>
        <strain evidence="8">DSM 45089 / DQS3-9A1</strain>
        <plasmid evidence="7 8">pAS9A-2</plasmid>
    </source>
</reference>
<evidence type="ECO:0000256" key="4">
    <source>
        <dbReference type="SAM" id="MobiDB-lite"/>
    </source>
</evidence>
<dbReference type="GO" id="GO:0006310">
    <property type="term" value="P:DNA recombination"/>
    <property type="evidence" value="ECO:0007669"/>
    <property type="project" value="UniProtKB-KW"/>
</dbReference>
<evidence type="ECO:0000259" key="5">
    <source>
        <dbReference type="PROSITE" id="PS51898"/>
    </source>
</evidence>
<dbReference type="InterPro" id="IPR052925">
    <property type="entry name" value="Phage_Integrase-like_Recomb"/>
</dbReference>
<keyword evidence="1 3" id="KW-0238">DNA-binding</keyword>
<evidence type="ECO:0000259" key="6">
    <source>
        <dbReference type="PROSITE" id="PS51900"/>
    </source>
</evidence>
<feature type="domain" description="Core-binding (CB)" evidence="6">
    <location>
        <begin position="27"/>
        <end position="120"/>
    </location>
</feature>
<accession>F6ESF1</accession>
<keyword evidence="2" id="KW-0233">DNA recombination</keyword>
<dbReference type="Pfam" id="PF00589">
    <property type="entry name" value="Phage_integrase"/>
    <property type="match status" value="1"/>
</dbReference>
<dbReference type="Gene3D" id="1.10.443.10">
    <property type="entry name" value="Intergrase catalytic core"/>
    <property type="match status" value="1"/>
</dbReference>
<dbReference type="PROSITE" id="PS51898">
    <property type="entry name" value="TYR_RECOMBINASE"/>
    <property type="match status" value="1"/>
</dbReference>
<dbReference type="Proteomes" id="UP000009235">
    <property type="component" value="Plasmid pAS9A-2"/>
</dbReference>
<dbReference type="GO" id="GO:0015074">
    <property type="term" value="P:DNA integration"/>
    <property type="evidence" value="ECO:0007669"/>
    <property type="project" value="InterPro"/>
</dbReference>
<dbReference type="SUPFAM" id="SSF56349">
    <property type="entry name" value="DNA breaking-rejoining enzymes"/>
    <property type="match status" value="1"/>
</dbReference>
<keyword evidence="7" id="KW-0614">Plasmid</keyword>
<evidence type="ECO:0000256" key="3">
    <source>
        <dbReference type="PROSITE-ProRule" id="PRU01248"/>
    </source>
</evidence>
<dbReference type="InterPro" id="IPR013762">
    <property type="entry name" value="Integrase-like_cat_sf"/>
</dbReference>
<organism evidence="7 8">
    <name type="scientific">Hoyosella subflava (strain DSM 45089 / JCM 17490 / NBRC 109087 / DQS3-9A1)</name>
    <name type="common">Amycolicicoccus subflavus</name>
    <dbReference type="NCBI Taxonomy" id="443218"/>
    <lineage>
        <taxon>Bacteria</taxon>
        <taxon>Bacillati</taxon>
        <taxon>Actinomycetota</taxon>
        <taxon>Actinomycetes</taxon>
        <taxon>Mycobacteriales</taxon>
        <taxon>Hoyosellaceae</taxon>
        <taxon>Hoyosella</taxon>
    </lineage>
</organism>
<sequence>MPERVPGLLVTTLDRPPAGGTAPGDLSDEATFRAEYGARMRQALRAPNTHRAYNSDRTHFETWCEKRGITALPAGEQTLIGYLLYWGDPAATRHCDEVLLSPVTLARRISGLKAWHAATMQPWPQYRSGEDNLIAYTLDYIARAQKATPGRARALSLKKLDAAARALPATPLGRRNKAILLTGFYGAFRRSELISIDLADVTFDDDHDDGMILHLRASKTDQKGSGRYIPINYQASDTCPVMAVKQWLQIRGQRPGPLFTNIGGSRNGNRDARLSPATITHIVKNAVHAIGEDSNTYSAHSLRSGFVTTAAKKGVPVRLIRQQTGHASYEMLDRYIHTTANLTDNATRYLR</sequence>
<evidence type="ECO:0000313" key="8">
    <source>
        <dbReference type="Proteomes" id="UP000009235"/>
    </source>
</evidence>
<feature type="domain" description="Tyr recombinase" evidence="5">
    <location>
        <begin position="150"/>
        <end position="348"/>
    </location>
</feature>
<name>F6ESF1_HOYSD</name>
<dbReference type="HOGENOM" id="CLU_047407_1_1_11"/>
<dbReference type="EMBL" id="CP002788">
    <property type="protein sequence ID" value="AEF43072.1"/>
    <property type="molecule type" value="Genomic_DNA"/>
</dbReference>
<evidence type="ECO:0000313" key="7">
    <source>
        <dbReference type="EMBL" id="AEF43072.1"/>
    </source>
</evidence>
<dbReference type="GO" id="GO:0003677">
    <property type="term" value="F:DNA binding"/>
    <property type="evidence" value="ECO:0007669"/>
    <property type="project" value="UniProtKB-UniRule"/>
</dbReference>
<feature type="region of interest" description="Disordered" evidence="4">
    <location>
        <begin position="1"/>
        <end position="26"/>
    </location>
</feature>
<dbReference type="PANTHER" id="PTHR34605">
    <property type="entry name" value="PHAGE_INTEGRASE DOMAIN-CONTAINING PROTEIN"/>
    <property type="match status" value="1"/>
</dbReference>
<dbReference type="PROSITE" id="PS51900">
    <property type="entry name" value="CB"/>
    <property type="match status" value="1"/>
</dbReference>
<dbReference type="InterPro" id="IPR010998">
    <property type="entry name" value="Integrase_recombinase_N"/>
</dbReference>
<dbReference type="InterPro" id="IPR002104">
    <property type="entry name" value="Integrase_catalytic"/>
</dbReference>
<dbReference type="SUPFAM" id="SSF47823">
    <property type="entry name" value="lambda integrase-like, N-terminal domain"/>
    <property type="match status" value="1"/>
</dbReference>